<dbReference type="EMBL" id="JASBWV010000017">
    <property type="protein sequence ID" value="KAJ9121434.1"/>
    <property type="molecule type" value="Genomic_DNA"/>
</dbReference>
<name>A0ACC2XBM8_9TREE</name>
<gene>
    <name evidence="1" type="ORF">QFC24_004772</name>
</gene>
<sequence length="116" mass="12826">MPKTEIVVVEQTDAQKAAKKAERSANAEKEAQAFDSEGWDSDDEEVENLAKVDKAEKQEAAAGPKSLMQQGDVVKRLDADKKGNRWPLVEFTNGQTMLVKPFDFELLSPKGTMEGE</sequence>
<protein>
    <submittedName>
        <fullName evidence="1">Uncharacterized protein</fullName>
    </submittedName>
</protein>
<evidence type="ECO:0000313" key="1">
    <source>
        <dbReference type="EMBL" id="KAJ9121434.1"/>
    </source>
</evidence>
<evidence type="ECO:0000313" key="2">
    <source>
        <dbReference type="Proteomes" id="UP001234202"/>
    </source>
</evidence>
<organism evidence="1 2">
    <name type="scientific">Naganishia onofrii</name>
    <dbReference type="NCBI Taxonomy" id="1851511"/>
    <lineage>
        <taxon>Eukaryota</taxon>
        <taxon>Fungi</taxon>
        <taxon>Dikarya</taxon>
        <taxon>Basidiomycota</taxon>
        <taxon>Agaricomycotina</taxon>
        <taxon>Tremellomycetes</taxon>
        <taxon>Filobasidiales</taxon>
        <taxon>Filobasidiaceae</taxon>
        <taxon>Naganishia</taxon>
    </lineage>
</organism>
<keyword evidence="2" id="KW-1185">Reference proteome</keyword>
<comment type="caution">
    <text evidence="1">The sequence shown here is derived from an EMBL/GenBank/DDBJ whole genome shotgun (WGS) entry which is preliminary data.</text>
</comment>
<proteinExistence type="predicted"/>
<reference evidence="1" key="1">
    <citation type="submission" date="2023-04" db="EMBL/GenBank/DDBJ databases">
        <title>Draft Genome sequencing of Naganishia species isolated from polar environments using Oxford Nanopore Technology.</title>
        <authorList>
            <person name="Leo P."/>
            <person name="Venkateswaran K."/>
        </authorList>
    </citation>
    <scope>NUCLEOTIDE SEQUENCE</scope>
    <source>
        <strain evidence="1">DBVPG 5303</strain>
    </source>
</reference>
<dbReference type="Proteomes" id="UP001234202">
    <property type="component" value="Unassembled WGS sequence"/>
</dbReference>
<accession>A0ACC2XBM8</accession>